<name>A0A5C5V791_9BACT</name>
<evidence type="ECO:0000259" key="7">
    <source>
        <dbReference type="Pfam" id="PF00892"/>
    </source>
</evidence>
<feature type="region of interest" description="Disordered" evidence="5">
    <location>
        <begin position="304"/>
        <end position="330"/>
    </location>
</feature>
<dbReference type="PANTHER" id="PTHR32322:SF2">
    <property type="entry name" value="EAMA DOMAIN-CONTAINING PROTEIN"/>
    <property type="match status" value="1"/>
</dbReference>
<feature type="transmembrane region" description="Helical" evidence="6">
    <location>
        <begin position="38"/>
        <end position="62"/>
    </location>
</feature>
<feature type="transmembrane region" description="Helical" evidence="6">
    <location>
        <begin position="158"/>
        <end position="177"/>
    </location>
</feature>
<organism evidence="8 9">
    <name type="scientific">Posidoniimonas corsicana</name>
    <dbReference type="NCBI Taxonomy" id="1938618"/>
    <lineage>
        <taxon>Bacteria</taxon>
        <taxon>Pseudomonadati</taxon>
        <taxon>Planctomycetota</taxon>
        <taxon>Planctomycetia</taxon>
        <taxon>Pirellulales</taxon>
        <taxon>Lacipirellulaceae</taxon>
        <taxon>Posidoniimonas</taxon>
    </lineage>
</organism>
<feature type="domain" description="EamA" evidence="7">
    <location>
        <begin position="18"/>
        <end position="146"/>
    </location>
</feature>
<dbReference type="PANTHER" id="PTHR32322">
    <property type="entry name" value="INNER MEMBRANE TRANSPORTER"/>
    <property type="match status" value="1"/>
</dbReference>
<evidence type="ECO:0000256" key="4">
    <source>
        <dbReference type="ARBA" id="ARBA00023136"/>
    </source>
</evidence>
<evidence type="ECO:0000256" key="5">
    <source>
        <dbReference type="SAM" id="MobiDB-lite"/>
    </source>
</evidence>
<accession>A0A5C5V791</accession>
<feature type="transmembrane region" description="Helical" evidence="6">
    <location>
        <begin position="74"/>
        <end position="91"/>
    </location>
</feature>
<feature type="domain" description="EamA" evidence="7">
    <location>
        <begin position="161"/>
        <end position="299"/>
    </location>
</feature>
<feature type="transmembrane region" description="Helical" evidence="6">
    <location>
        <begin position="282"/>
        <end position="303"/>
    </location>
</feature>
<evidence type="ECO:0000256" key="1">
    <source>
        <dbReference type="ARBA" id="ARBA00004141"/>
    </source>
</evidence>
<keyword evidence="9" id="KW-1185">Reference proteome</keyword>
<feature type="transmembrane region" description="Helical" evidence="6">
    <location>
        <begin position="12"/>
        <end position="32"/>
    </location>
</feature>
<dbReference type="InterPro" id="IPR050638">
    <property type="entry name" value="AA-Vitamin_Transporters"/>
</dbReference>
<evidence type="ECO:0000313" key="8">
    <source>
        <dbReference type="EMBL" id="TWT33833.1"/>
    </source>
</evidence>
<proteinExistence type="predicted"/>
<dbReference type="AlphaFoldDB" id="A0A5C5V791"/>
<keyword evidence="4 6" id="KW-0472">Membrane</keyword>
<reference evidence="8 9" key="1">
    <citation type="submission" date="2019-02" db="EMBL/GenBank/DDBJ databases">
        <title>Deep-cultivation of Planctomycetes and their phenomic and genomic characterization uncovers novel biology.</title>
        <authorList>
            <person name="Wiegand S."/>
            <person name="Jogler M."/>
            <person name="Boedeker C."/>
            <person name="Pinto D."/>
            <person name="Vollmers J."/>
            <person name="Rivas-Marin E."/>
            <person name="Kohn T."/>
            <person name="Peeters S.H."/>
            <person name="Heuer A."/>
            <person name="Rast P."/>
            <person name="Oberbeckmann S."/>
            <person name="Bunk B."/>
            <person name="Jeske O."/>
            <person name="Meyerdierks A."/>
            <person name="Storesund J.E."/>
            <person name="Kallscheuer N."/>
            <person name="Luecker S."/>
            <person name="Lage O.M."/>
            <person name="Pohl T."/>
            <person name="Merkel B.J."/>
            <person name="Hornburger P."/>
            <person name="Mueller R.-W."/>
            <person name="Bruemmer F."/>
            <person name="Labrenz M."/>
            <person name="Spormann A.M."/>
            <person name="Op Den Camp H."/>
            <person name="Overmann J."/>
            <person name="Amann R."/>
            <person name="Jetten M.S.M."/>
            <person name="Mascher T."/>
            <person name="Medema M.H."/>
            <person name="Devos D.P."/>
            <person name="Kaster A.-K."/>
            <person name="Ovreas L."/>
            <person name="Rohde M."/>
            <person name="Galperin M.Y."/>
            <person name="Jogler C."/>
        </authorList>
    </citation>
    <scope>NUCLEOTIDE SEQUENCE [LARGE SCALE GENOMIC DNA]</scope>
    <source>
        <strain evidence="8 9">KOR34</strain>
    </source>
</reference>
<comment type="subcellular location">
    <subcellularLocation>
        <location evidence="1">Membrane</location>
        <topology evidence="1">Multi-pass membrane protein</topology>
    </subcellularLocation>
</comment>
<evidence type="ECO:0000313" key="9">
    <source>
        <dbReference type="Proteomes" id="UP000316714"/>
    </source>
</evidence>
<dbReference type="OrthoDB" id="210761at2"/>
<evidence type="ECO:0000256" key="3">
    <source>
        <dbReference type="ARBA" id="ARBA00022989"/>
    </source>
</evidence>
<protein>
    <submittedName>
        <fullName evidence="8">EamA-like transporter family protein</fullName>
    </submittedName>
</protein>
<gene>
    <name evidence="8" type="ORF">KOR34_36670</name>
</gene>
<keyword evidence="3 6" id="KW-1133">Transmembrane helix</keyword>
<dbReference type="EMBL" id="SIHJ01000002">
    <property type="protein sequence ID" value="TWT33833.1"/>
    <property type="molecule type" value="Genomic_DNA"/>
</dbReference>
<feature type="transmembrane region" description="Helical" evidence="6">
    <location>
        <begin position="103"/>
        <end position="126"/>
    </location>
</feature>
<comment type="caution">
    <text evidence="8">The sequence shown here is derived from an EMBL/GenBank/DDBJ whole genome shotgun (WGS) entry which is preliminary data.</text>
</comment>
<dbReference type="GO" id="GO:0016020">
    <property type="term" value="C:membrane"/>
    <property type="evidence" value="ECO:0007669"/>
    <property type="project" value="UniProtKB-SubCell"/>
</dbReference>
<dbReference type="Proteomes" id="UP000316714">
    <property type="component" value="Unassembled WGS sequence"/>
</dbReference>
<keyword evidence="2 6" id="KW-0812">Transmembrane</keyword>
<dbReference type="InterPro" id="IPR000620">
    <property type="entry name" value="EamA_dom"/>
</dbReference>
<feature type="transmembrane region" description="Helical" evidence="6">
    <location>
        <begin position="255"/>
        <end position="276"/>
    </location>
</feature>
<feature type="transmembrane region" description="Helical" evidence="6">
    <location>
        <begin position="133"/>
        <end position="152"/>
    </location>
</feature>
<feature type="transmembrane region" description="Helical" evidence="6">
    <location>
        <begin position="223"/>
        <end position="248"/>
    </location>
</feature>
<feature type="compositionally biased region" description="Pro residues" evidence="5">
    <location>
        <begin position="313"/>
        <end position="328"/>
    </location>
</feature>
<dbReference type="Pfam" id="PF00892">
    <property type="entry name" value="EamA"/>
    <property type="match status" value="2"/>
</dbReference>
<evidence type="ECO:0000256" key="2">
    <source>
        <dbReference type="ARBA" id="ARBA00022692"/>
    </source>
</evidence>
<feature type="transmembrane region" description="Helical" evidence="6">
    <location>
        <begin position="189"/>
        <end position="211"/>
    </location>
</feature>
<evidence type="ECO:0000256" key="6">
    <source>
        <dbReference type="SAM" id="Phobius"/>
    </source>
</evidence>
<sequence>MGAPASHPPAARMPYVFFGIICLVFGSNFYLMSLASSYYGPLAVGAGRLLGGAAMLVLLWGLSARRESLTRRQFVAASLIGFVGHSYPYAMQPALIANGLEHSFIATMVSFTPMSIMLLSVPVLGVWPTTRQVVGVVGGLAFLSLLMVDGSFRGYSLGVLSLAISVPLSYGLANAYLRKTLHDAPPLAVTLVMLGSSGLLLAPLAAAAPLLQPLGLAPPSGEGAAGVATAAMLMLGPIGTGLMMWLWVRLVATQGPLFAGMVTYVVPVVAMMWGLFDGERVTTNQLVAIAGVLGMVALVQYGAASKPSGEPAPGTPSDPEPTPECPHPPCDRELACAGASR</sequence>